<protein>
    <submittedName>
        <fullName evidence="1">Uncharacterized protein</fullName>
    </submittedName>
</protein>
<sequence length="78" mass="8532">MIPRQSFAAHAEFDLDVRLPPIQVDGFPLPLTWHARQNRDVAVQHVAGGSPELPGGEPLKPEAIVRLRLRGEIADASC</sequence>
<evidence type="ECO:0000313" key="1">
    <source>
        <dbReference type="EMBL" id="SLN69823.1"/>
    </source>
</evidence>
<proteinExistence type="predicted"/>
<reference evidence="1 2" key="1">
    <citation type="submission" date="2017-03" db="EMBL/GenBank/DDBJ databases">
        <authorList>
            <person name="Afonso C.L."/>
            <person name="Miller P.J."/>
            <person name="Scott M.A."/>
            <person name="Spackman E."/>
            <person name="Goraichik I."/>
            <person name="Dimitrov K.M."/>
            <person name="Suarez D.L."/>
            <person name="Swayne D.E."/>
        </authorList>
    </citation>
    <scope>NUCLEOTIDE SEQUENCE [LARGE SCALE GENOMIC DNA]</scope>
    <source>
        <strain evidence="1 2">CECT 7066</strain>
    </source>
</reference>
<gene>
    <name evidence="1" type="ORF">PAM7066_03533</name>
</gene>
<name>A0A1Y5TQP8_9RHOB</name>
<dbReference type="AlphaFoldDB" id="A0A1Y5TQP8"/>
<accession>A0A1Y5TQP8</accession>
<organism evidence="1 2">
    <name type="scientific">Palleronia marisminoris</name>
    <dbReference type="NCBI Taxonomy" id="315423"/>
    <lineage>
        <taxon>Bacteria</taxon>
        <taxon>Pseudomonadati</taxon>
        <taxon>Pseudomonadota</taxon>
        <taxon>Alphaproteobacteria</taxon>
        <taxon>Rhodobacterales</taxon>
        <taxon>Roseobacteraceae</taxon>
        <taxon>Palleronia</taxon>
    </lineage>
</organism>
<dbReference type="EMBL" id="FWFV01000016">
    <property type="protein sequence ID" value="SLN69823.1"/>
    <property type="molecule type" value="Genomic_DNA"/>
</dbReference>
<keyword evidence="2" id="KW-1185">Reference proteome</keyword>
<evidence type="ECO:0000313" key="2">
    <source>
        <dbReference type="Proteomes" id="UP000193870"/>
    </source>
</evidence>
<dbReference type="Proteomes" id="UP000193870">
    <property type="component" value="Unassembled WGS sequence"/>
</dbReference>